<dbReference type="AlphaFoldDB" id="A0AAN8F583"/>
<reference evidence="1 2" key="1">
    <citation type="submission" date="2019-10" db="EMBL/GenBank/DDBJ databases">
        <title>Assembly and Annotation for the nematode Trichostrongylus colubriformis.</title>
        <authorList>
            <person name="Martin J."/>
        </authorList>
    </citation>
    <scope>NUCLEOTIDE SEQUENCE [LARGE SCALE GENOMIC DNA]</scope>
    <source>
        <strain evidence="1">G859</strain>
        <tissue evidence="1">Whole worm</tissue>
    </source>
</reference>
<dbReference type="Proteomes" id="UP001331761">
    <property type="component" value="Unassembled WGS sequence"/>
</dbReference>
<accession>A0AAN8F583</accession>
<proteinExistence type="predicted"/>
<evidence type="ECO:0000313" key="2">
    <source>
        <dbReference type="Proteomes" id="UP001331761"/>
    </source>
</evidence>
<sequence length="47" mass="5934">MHSHQVSRLQYRRRSLLHHPLQSTHQLLRHPNPYLQLRMKFQKMRFT</sequence>
<name>A0AAN8F583_TRICO</name>
<dbReference type="EMBL" id="WIXE01015505">
    <property type="protein sequence ID" value="KAK5973421.1"/>
    <property type="molecule type" value="Genomic_DNA"/>
</dbReference>
<gene>
    <name evidence="1" type="ORF">GCK32_019292</name>
</gene>
<evidence type="ECO:0000313" key="1">
    <source>
        <dbReference type="EMBL" id="KAK5973421.1"/>
    </source>
</evidence>
<organism evidence="1 2">
    <name type="scientific">Trichostrongylus colubriformis</name>
    <name type="common">Black scour worm</name>
    <dbReference type="NCBI Taxonomy" id="6319"/>
    <lineage>
        <taxon>Eukaryota</taxon>
        <taxon>Metazoa</taxon>
        <taxon>Ecdysozoa</taxon>
        <taxon>Nematoda</taxon>
        <taxon>Chromadorea</taxon>
        <taxon>Rhabditida</taxon>
        <taxon>Rhabditina</taxon>
        <taxon>Rhabditomorpha</taxon>
        <taxon>Strongyloidea</taxon>
        <taxon>Trichostrongylidae</taxon>
        <taxon>Trichostrongylus</taxon>
    </lineage>
</organism>
<comment type="caution">
    <text evidence="1">The sequence shown here is derived from an EMBL/GenBank/DDBJ whole genome shotgun (WGS) entry which is preliminary data.</text>
</comment>
<keyword evidence="2" id="KW-1185">Reference proteome</keyword>
<protein>
    <submittedName>
        <fullName evidence="1">Uncharacterized protein</fullName>
    </submittedName>
</protein>